<dbReference type="InterPro" id="IPR013849">
    <property type="entry name" value="DNA_helicase_Holl-junc_RuvA_I"/>
</dbReference>
<dbReference type="CDD" id="cd14332">
    <property type="entry name" value="UBA_RuvA_C"/>
    <property type="match status" value="1"/>
</dbReference>
<feature type="region of interest" description="Domain III" evidence="6">
    <location>
        <begin position="153"/>
        <end position="204"/>
    </location>
</feature>
<dbReference type="SUPFAM" id="SSF47781">
    <property type="entry name" value="RuvA domain 2-like"/>
    <property type="match status" value="1"/>
</dbReference>
<dbReference type="InterPro" id="IPR012340">
    <property type="entry name" value="NA-bd_OB-fold"/>
</dbReference>
<evidence type="ECO:0000313" key="9">
    <source>
        <dbReference type="Proteomes" id="UP000030147"/>
    </source>
</evidence>
<keyword evidence="9" id="KW-1185">Reference proteome</keyword>
<sequence>MIAYIQGVLTSIDAESVIVEANGVGYDICCANPFAYQANKNKEVRIYTYHYVREDTQMLYGFKTPEEKSLFAKLLNVSGIGPKGALAILASTSVGEVVSAIEREDETFLTKFPGVGKKTARQMILDLKGKLTEWLPVEQEEGTIFFEGETKEEQSKQLEEAIEAMKALGYSEKELKSIRPRLQEETTTSTDDLVRKGLSLMMQK</sequence>
<accession>A0A0A2THK5</accession>
<keyword evidence="4 6" id="KW-0233">DNA recombination</keyword>
<keyword evidence="8" id="KW-0067">ATP-binding</keyword>
<dbReference type="GO" id="GO:0009378">
    <property type="term" value="F:four-way junction helicase activity"/>
    <property type="evidence" value="ECO:0007669"/>
    <property type="project" value="InterPro"/>
</dbReference>
<comment type="similarity">
    <text evidence="6">Belongs to the RuvA family.</text>
</comment>
<comment type="subunit">
    <text evidence="6">Homotetramer. Forms an RuvA(8)-RuvB(12)-Holliday junction (HJ) complex. HJ DNA is sandwiched between 2 RuvA tetramers; dsDNA enters through RuvA and exits via RuvB. An RuvB hexamer assembles on each DNA strand where it exits the tetramer. Each RuvB hexamer is contacted by two RuvA subunits (via domain III) on 2 adjacent RuvB subunits; this complex drives branch migration. In the full resolvosome a probable DNA-RuvA(4)-RuvB(12)-RuvC(2) complex forms which resolves the HJ.</text>
</comment>
<evidence type="ECO:0000259" key="7">
    <source>
        <dbReference type="SMART" id="SM00278"/>
    </source>
</evidence>
<feature type="domain" description="Helix-hairpin-helix DNA-binding motif class 1" evidence="7">
    <location>
        <begin position="107"/>
        <end position="126"/>
    </location>
</feature>
<evidence type="ECO:0000256" key="6">
    <source>
        <dbReference type="HAMAP-Rule" id="MF_00031"/>
    </source>
</evidence>
<dbReference type="NCBIfam" id="TIGR00084">
    <property type="entry name" value="ruvA"/>
    <property type="match status" value="1"/>
</dbReference>
<evidence type="ECO:0000256" key="2">
    <source>
        <dbReference type="ARBA" id="ARBA00022763"/>
    </source>
</evidence>
<evidence type="ECO:0000256" key="3">
    <source>
        <dbReference type="ARBA" id="ARBA00023125"/>
    </source>
</evidence>
<dbReference type="InterPro" id="IPR011114">
    <property type="entry name" value="RuvA_C"/>
</dbReference>
<dbReference type="InterPro" id="IPR003583">
    <property type="entry name" value="Hlx-hairpin-Hlx_DNA-bd_motif"/>
</dbReference>
<dbReference type="GO" id="GO:0006310">
    <property type="term" value="P:DNA recombination"/>
    <property type="evidence" value="ECO:0007669"/>
    <property type="project" value="UniProtKB-UniRule"/>
</dbReference>
<dbReference type="eggNOG" id="COG0632">
    <property type="taxonomic scope" value="Bacteria"/>
</dbReference>
<keyword evidence="1 6" id="KW-0963">Cytoplasm</keyword>
<dbReference type="GO" id="GO:0005737">
    <property type="term" value="C:cytoplasm"/>
    <property type="evidence" value="ECO:0007669"/>
    <property type="project" value="UniProtKB-SubCell"/>
</dbReference>
<dbReference type="EMBL" id="AVBF01000007">
    <property type="protein sequence ID" value="KGP73903.1"/>
    <property type="molecule type" value="Genomic_DNA"/>
</dbReference>
<dbReference type="Gene3D" id="1.10.8.10">
    <property type="entry name" value="DNA helicase RuvA subunit, C-terminal domain"/>
    <property type="match status" value="1"/>
</dbReference>
<dbReference type="AlphaFoldDB" id="A0A0A2THK5"/>
<feature type="domain" description="Helix-hairpin-helix DNA-binding motif class 1" evidence="7">
    <location>
        <begin position="72"/>
        <end position="91"/>
    </location>
</feature>
<keyword evidence="8" id="KW-0378">Hydrolase</keyword>
<dbReference type="GO" id="GO:0048476">
    <property type="term" value="C:Holliday junction resolvase complex"/>
    <property type="evidence" value="ECO:0007669"/>
    <property type="project" value="UniProtKB-UniRule"/>
</dbReference>
<evidence type="ECO:0000256" key="1">
    <source>
        <dbReference type="ARBA" id="ARBA00022490"/>
    </source>
</evidence>
<dbReference type="GO" id="GO:0000400">
    <property type="term" value="F:four-way junction DNA binding"/>
    <property type="evidence" value="ECO:0007669"/>
    <property type="project" value="UniProtKB-UniRule"/>
</dbReference>
<dbReference type="InterPro" id="IPR000085">
    <property type="entry name" value="RuvA"/>
</dbReference>
<dbReference type="GO" id="GO:0009379">
    <property type="term" value="C:Holliday junction helicase complex"/>
    <property type="evidence" value="ECO:0007669"/>
    <property type="project" value="InterPro"/>
</dbReference>
<keyword evidence="5 6" id="KW-0234">DNA repair</keyword>
<dbReference type="HAMAP" id="MF_00031">
    <property type="entry name" value="DNA_HJ_migration_RuvA"/>
    <property type="match status" value="1"/>
</dbReference>
<dbReference type="InterPro" id="IPR036267">
    <property type="entry name" value="RuvA_C_sf"/>
</dbReference>
<dbReference type="Gene3D" id="1.10.150.20">
    <property type="entry name" value="5' to 3' exonuclease, C-terminal subdomain"/>
    <property type="match status" value="1"/>
</dbReference>
<dbReference type="STRING" id="1385514.N782_21390"/>
<gene>
    <name evidence="6" type="primary">ruvA</name>
    <name evidence="8" type="ORF">N782_21390</name>
</gene>
<keyword evidence="3 6" id="KW-0238">DNA-binding</keyword>
<comment type="subcellular location">
    <subcellularLocation>
        <location evidence="6">Cytoplasm</location>
    </subcellularLocation>
</comment>
<dbReference type="RefSeq" id="WP_036816651.1">
    <property type="nucleotide sequence ID" value="NZ_AVBF01000007.1"/>
</dbReference>
<name>A0A0A2THK5_9BACI</name>
<dbReference type="OrthoDB" id="5293449at2"/>
<dbReference type="InterPro" id="IPR010994">
    <property type="entry name" value="RuvA_2-like"/>
</dbReference>
<comment type="function">
    <text evidence="6">The RuvA-RuvB-RuvC complex processes Holliday junction (HJ) DNA during genetic recombination and DNA repair, while the RuvA-RuvB complex plays an important role in the rescue of blocked DNA replication forks via replication fork reversal (RFR). RuvA specifically binds to HJ cruciform DNA, conferring on it an open structure. The RuvB hexamer acts as an ATP-dependent pump, pulling dsDNA into and through the RuvAB complex. HJ branch migration allows RuvC to scan DNA until it finds its consensus sequence, where it cleaves and resolves the cruciform DNA.</text>
</comment>
<dbReference type="Pfam" id="PF14520">
    <property type="entry name" value="HHH_5"/>
    <property type="match status" value="1"/>
</dbReference>
<protein>
    <recommendedName>
        <fullName evidence="6">Holliday junction branch migration complex subunit RuvA</fullName>
    </recommendedName>
</protein>
<dbReference type="Proteomes" id="UP000030147">
    <property type="component" value="Unassembled WGS sequence"/>
</dbReference>
<dbReference type="Gene3D" id="2.40.50.140">
    <property type="entry name" value="Nucleic acid-binding proteins"/>
    <property type="match status" value="1"/>
</dbReference>
<proteinExistence type="inferred from homology"/>
<keyword evidence="2 6" id="KW-0227">DNA damage</keyword>
<evidence type="ECO:0000313" key="8">
    <source>
        <dbReference type="EMBL" id="KGP73903.1"/>
    </source>
</evidence>
<dbReference type="Pfam" id="PF07499">
    <property type="entry name" value="RuvA_C"/>
    <property type="match status" value="1"/>
</dbReference>
<comment type="caution">
    <text evidence="8">The sequence shown here is derived from an EMBL/GenBank/DDBJ whole genome shotgun (WGS) entry which is preliminary data.</text>
</comment>
<comment type="caution">
    <text evidence="6">Lacks conserved residue(s) required for the propagation of feature annotation.</text>
</comment>
<dbReference type="SUPFAM" id="SSF50249">
    <property type="entry name" value="Nucleic acid-binding proteins"/>
    <property type="match status" value="1"/>
</dbReference>
<evidence type="ECO:0000256" key="5">
    <source>
        <dbReference type="ARBA" id="ARBA00023204"/>
    </source>
</evidence>
<organism evidence="8 9">
    <name type="scientific">Pontibacillus yanchengensis Y32</name>
    <dbReference type="NCBI Taxonomy" id="1385514"/>
    <lineage>
        <taxon>Bacteria</taxon>
        <taxon>Bacillati</taxon>
        <taxon>Bacillota</taxon>
        <taxon>Bacilli</taxon>
        <taxon>Bacillales</taxon>
        <taxon>Bacillaceae</taxon>
        <taxon>Pontibacillus</taxon>
    </lineage>
</organism>
<evidence type="ECO:0000256" key="4">
    <source>
        <dbReference type="ARBA" id="ARBA00023172"/>
    </source>
</evidence>
<keyword evidence="8" id="KW-0347">Helicase</keyword>
<reference evidence="8 9" key="1">
    <citation type="journal article" date="2015" name="Stand. Genomic Sci.">
        <title>High quality draft genome sequence of the moderately halophilic bacterium Pontibacillus yanchengensis Y32(T) and comparison among Pontibacillus genomes.</title>
        <authorList>
            <person name="Huang J."/>
            <person name="Qiao Z.X."/>
            <person name="Tang J.W."/>
            <person name="Wang G."/>
        </authorList>
    </citation>
    <scope>NUCLEOTIDE SEQUENCE [LARGE SCALE GENOMIC DNA]</scope>
    <source>
        <strain evidence="8 9">Y32</strain>
    </source>
</reference>
<dbReference type="SMART" id="SM00278">
    <property type="entry name" value="HhH1"/>
    <property type="match status" value="2"/>
</dbReference>
<dbReference type="GO" id="GO:0006281">
    <property type="term" value="P:DNA repair"/>
    <property type="evidence" value="ECO:0007669"/>
    <property type="project" value="UniProtKB-UniRule"/>
</dbReference>
<dbReference type="GO" id="GO:0005524">
    <property type="term" value="F:ATP binding"/>
    <property type="evidence" value="ECO:0007669"/>
    <property type="project" value="InterPro"/>
</dbReference>
<keyword evidence="8" id="KW-0547">Nucleotide-binding</keyword>
<comment type="domain">
    <text evidence="6">Has three domains with a flexible linker between the domains II and III and assumes an 'L' shape. Domain III is highly mobile and contacts RuvB.</text>
</comment>
<dbReference type="SUPFAM" id="SSF46929">
    <property type="entry name" value="DNA helicase RuvA subunit, C-terminal domain"/>
    <property type="match status" value="1"/>
</dbReference>
<dbReference type="Pfam" id="PF01330">
    <property type="entry name" value="RuvA_N"/>
    <property type="match status" value="1"/>
</dbReference>